<keyword evidence="2" id="KW-1185">Reference proteome</keyword>
<dbReference type="InterPro" id="IPR008930">
    <property type="entry name" value="Terpenoid_cyclase/PrenylTrfase"/>
</dbReference>
<dbReference type="OrthoDB" id="3382689at2"/>
<evidence type="ECO:0000313" key="1">
    <source>
        <dbReference type="EMBL" id="SFF20811.1"/>
    </source>
</evidence>
<dbReference type="STRING" id="35752.SAMN05421541_107170"/>
<protein>
    <submittedName>
        <fullName evidence="1">Uncharacterized protein</fullName>
    </submittedName>
</protein>
<organism evidence="1 2">
    <name type="scientific">Actinoplanes philippinensis</name>
    <dbReference type="NCBI Taxonomy" id="35752"/>
    <lineage>
        <taxon>Bacteria</taxon>
        <taxon>Bacillati</taxon>
        <taxon>Actinomycetota</taxon>
        <taxon>Actinomycetes</taxon>
        <taxon>Micromonosporales</taxon>
        <taxon>Micromonosporaceae</taxon>
        <taxon>Actinoplanes</taxon>
    </lineage>
</organism>
<dbReference type="Proteomes" id="UP000199645">
    <property type="component" value="Unassembled WGS sequence"/>
</dbReference>
<name>A0A1I2GW52_9ACTN</name>
<sequence length="830" mass="90517">MRVQMGREGGQWESVLSLPDARFAVAEGGGLLAAALRCLAGVPNGDDARALVEPSEQSIARLEPLLKGMVETGRDRRLISELSAQRDVILVGPSASGKTLSAQLVTSRELRQGSSIVWLDLTLSGVNATSLVAGLAAVPAGEARPLVIVDNFQANPLVGSEICKLVESFREQSRSQLSILLITWPSARQLTESVLPVATVLQAIGEEVVSVLGNRRGLKDETLDKLAELSKGDLVVANLAISFATERGTMPDLDEAAELYVNERPAVIGLPPETRKLLYWFAALGSFEIRVQERYADSLPPAALNELVDTGLVRIDNATLTVGHRSQAALIAKYASRRWAAEVAQTGSVTQIAVDYLRGSDDLQIRATLDQLDLVSIAFSGAEDAGAFLARAWRSLNLLGGYLARQVKSDPTWADNLSSAVFACDALAAIGKTEEWSLSADYVRSRWLYDNDFDLPRPNGDLPAEWYDFPEIRKRMLEEDSRQGGAPPARMGYADIDFTRFHRTWALGLLLGFEGAAVSPDRARLNRLKAIAQEQQEPDGSFYPARVPWLTARVVLGMVRAGENYSSSRVVKDACDWLRTAPPGGPYSLGAWDSGTGTWNTRLMTTAMCLAALGSASVPIHDNAMRVGRIYMRSQRHECGVPGSEIDTSLFVEAMLLVGGLWRDLAPEISQLLAWAEDRNSWLEAGQLASDSQTESGKIPFVVGSLISILWSTVKQELPLLLESVGGPWSALQAPAESVRERQDEPQISRIVATLNELRGIAEKNVSDRQLALTNNSDSPIISRNLAEWRRKLNEVHELLAEITGKEINENQLSQLAERVVQLRRGMLGS</sequence>
<dbReference type="InterPro" id="IPR027417">
    <property type="entry name" value="P-loop_NTPase"/>
</dbReference>
<dbReference type="Gene3D" id="1.50.10.20">
    <property type="match status" value="1"/>
</dbReference>
<gene>
    <name evidence="1" type="ORF">SAMN05421541_107170</name>
</gene>
<dbReference type="SUPFAM" id="SSF52540">
    <property type="entry name" value="P-loop containing nucleoside triphosphate hydrolases"/>
    <property type="match status" value="1"/>
</dbReference>
<proteinExistence type="predicted"/>
<dbReference type="SUPFAM" id="SSF48239">
    <property type="entry name" value="Terpenoid cyclases/Protein prenyltransferases"/>
    <property type="match status" value="1"/>
</dbReference>
<dbReference type="RefSeq" id="WP_143133839.1">
    <property type="nucleotide sequence ID" value="NZ_BOMT01000043.1"/>
</dbReference>
<dbReference type="EMBL" id="FONV01000007">
    <property type="protein sequence ID" value="SFF20811.1"/>
    <property type="molecule type" value="Genomic_DNA"/>
</dbReference>
<accession>A0A1I2GW52</accession>
<reference evidence="1 2" key="1">
    <citation type="submission" date="2016-10" db="EMBL/GenBank/DDBJ databases">
        <authorList>
            <person name="de Groot N.N."/>
        </authorList>
    </citation>
    <scope>NUCLEOTIDE SEQUENCE [LARGE SCALE GENOMIC DNA]</scope>
    <source>
        <strain evidence="1 2">DSM 43019</strain>
    </source>
</reference>
<evidence type="ECO:0000313" key="2">
    <source>
        <dbReference type="Proteomes" id="UP000199645"/>
    </source>
</evidence>
<dbReference type="AlphaFoldDB" id="A0A1I2GW52"/>